<protein>
    <submittedName>
        <fullName evidence="2">Uncharacterized protein</fullName>
    </submittedName>
</protein>
<name>A0AA38W3U4_9ASTR</name>
<keyword evidence="3" id="KW-1185">Reference proteome</keyword>
<reference evidence="2" key="1">
    <citation type="submission" date="2023-03" db="EMBL/GenBank/DDBJ databases">
        <title>Chromosome-scale reference genome and RAD-based genetic map of yellow starthistle (Centaurea solstitialis) reveal putative structural variation and QTLs associated with invader traits.</title>
        <authorList>
            <person name="Reatini B."/>
            <person name="Cang F.A."/>
            <person name="Jiang Q."/>
            <person name="Mckibben M.T.W."/>
            <person name="Barker M.S."/>
            <person name="Rieseberg L.H."/>
            <person name="Dlugosch K.M."/>
        </authorList>
    </citation>
    <scope>NUCLEOTIDE SEQUENCE</scope>
    <source>
        <strain evidence="2">CAN-66</strain>
        <tissue evidence="2">Leaf</tissue>
    </source>
</reference>
<organism evidence="2 3">
    <name type="scientific">Centaurea solstitialis</name>
    <name type="common">yellow star-thistle</name>
    <dbReference type="NCBI Taxonomy" id="347529"/>
    <lineage>
        <taxon>Eukaryota</taxon>
        <taxon>Viridiplantae</taxon>
        <taxon>Streptophyta</taxon>
        <taxon>Embryophyta</taxon>
        <taxon>Tracheophyta</taxon>
        <taxon>Spermatophyta</taxon>
        <taxon>Magnoliopsida</taxon>
        <taxon>eudicotyledons</taxon>
        <taxon>Gunneridae</taxon>
        <taxon>Pentapetalae</taxon>
        <taxon>asterids</taxon>
        <taxon>campanulids</taxon>
        <taxon>Asterales</taxon>
        <taxon>Asteraceae</taxon>
        <taxon>Carduoideae</taxon>
        <taxon>Cardueae</taxon>
        <taxon>Centaureinae</taxon>
        <taxon>Centaurea</taxon>
    </lineage>
</organism>
<accession>A0AA38W3U4</accession>
<dbReference type="AlphaFoldDB" id="A0AA38W3U4"/>
<feature type="region of interest" description="Disordered" evidence="1">
    <location>
        <begin position="1"/>
        <end position="22"/>
    </location>
</feature>
<feature type="compositionally biased region" description="Basic and acidic residues" evidence="1">
    <location>
        <begin position="183"/>
        <end position="192"/>
    </location>
</feature>
<comment type="caution">
    <text evidence="2">The sequence shown here is derived from an EMBL/GenBank/DDBJ whole genome shotgun (WGS) entry which is preliminary data.</text>
</comment>
<dbReference type="EMBL" id="JARYMX010000006">
    <property type="protein sequence ID" value="KAJ9545507.1"/>
    <property type="molecule type" value="Genomic_DNA"/>
</dbReference>
<evidence type="ECO:0000313" key="3">
    <source>
        <dbReference type="Proteomes" id="UP001172457"/>
    </source>
</evidence>
<evidence type="ECO:0000256" key="1">
    <source>
        <dbReference type="SAM" id="MobiDB-lite"/>
    </source>
</evidence>
<feature type="region of interest" description="Disordered" evidence="1">
    <location>
        <begin position="174"/>
        <end position="198"/>
    </location>
</feature>
<sequence length="295" mass="33363">MATTATGSSFMSIGSQSKPPSLSRDKYQQWKVQMVSFLEGIHPRITEFLHNPPFVPMKFIPRVPATATTAEVPKSVEPKPIALEGESLKDTYSRFNTLLSKCRRFRVHRTFEENNALFLKSLDEEWANLTMSMQSTLDLEVWSLSDIYGTLVSQEPQVIRSKKQIGGPLAVVGRAAETSSGENKGKKEEKKKEEKKKKKVLFVESDGDSSKDEVRFSHSCLKVNARAYQYDHIPEKPELLAFLRFHSYAKAITKMTQFKRKGLPPLWNTLFSVVNCCLIEKVGSHDQSTNAMLAN</sequence>
<evidence type="ECO:0000313" key="2">
    <source>
        <dbReference type="EMBL" id="KAJ9545507.1"/>
    </source>
</evidence>
<gene>
    <name evidence="2" type="ORF">OSB04_025214</name>
</gene>
<feature type="compositionally biased region" description="Polar residues" evidence="1">
    <location>
        <begin position="1"/>
        <end position="20"/>
    </location>
</feature>
<dbReference type="Proteomes" id="UP001172457">
    <property type="component" value="Chromosome 6"/>
</dbReference>
<proteinExistence type="predicted"/>